<feature type="transmembrane region" description="Helical" evidence="1">
    <location>
        <begin position="6"/>
        <end position="25"/>
    </location>
</feature>
<keyword evidence="1" id="KW-0472">Membrane</keyword>
<evidence type="ECO:0000313" key="4">
    <source>
        <dbReference type="EMBL" id="GDY70655.1"/>
    </source>
</evidence>
<evidence type="ECO:0000313" key="2">
    <source>
        <dbReference type="EMBL" id="GDY68962.1"/>
    </source>
</evidence>
<evidence type="ECO:0000313" key="3">
    <source>
        <dbReference type="EMBL" id="GDY70105.1"/>
    </source>
</evidence>
<accession>A0A4D4ME83</accession>
<reference evidence="3 7" key="2">
    <citation type="submission" date="2019-04" db="EMBL/GenBank/DDBJ databases">
        <title>Draft genome sequences of Streptomyces avermitilis NBRC 14893.</title>
        <authorList>
            <person name="Komaki H."/>
            <person name="Tamura T."/>
            <person name="Hosoyama A."/>
        </authorList>
    </citation>
    <scope>NUCLEOTIDE SEQUENCE [LARGE SCALE GENOMIC DNA]</scope>
    <source>
        <strain evidence="3 7">NBRC 14893</strain>
    </source>
</reference>
<gene>
    <name evidence="2" type="ORF">SAV14893_083550</name>
    <name evidence="3" type="ORF">SAV14893_094980</name>
    <name evidence="4" type="ORF">SAV31267_001400</name>
    <name evidence="5" type="ORF">SAV31267_098670</name>
</gene>
<dbReference type="AlphaFoldDB" id="A0A4D4ME83"/>
<dbReference type="EMBL" id="BJHY01000002">
    <property type="protein sequence ID" value="GDY80382.1"/>
    <property type="molecule type" value="Genomic_DNA"/>
</dbReference>
<dbReference type="GeneID" id="41537309"/>
<organism evidence="3 7">
    <name type="scientific">Streptomyces avermitilis</name>
    <dbReference type="NCBI Taxonomy" id="33903"/>
    <lineage>
        <taxon>Bacteria</taxon>
        <taxon>Bacillati</taxon>
        <taxon>Actinomycetota</taxon>
        <taxon>Actinomycetes</taxon>
        <taxon>Kitasatosporales</taxon>
        <taxon>Streptomycetaceae</taxon>
        <taxon>Streptomyces</taxon>
    </lineage>
</organism>
<evidence type="ECO:0000313" key="7">
    <source>
        <dbReference type="Proteomes" id="UP000302139"/>
    </source>
</evidence>
<reference evidence="4 6" key="1">
    <citation type="submission" date="2019-04" db="EMBL/GenBank/DDBJ databases">
        <title>Draft genome sequences of Streptomyces avermitilis ATCC 31267.</title>
        <authorList>
            <person name="Komaki H."/>
            <person name="Tamura T."/>
            <person name="Hosoyama A."/>
        </authorList>
    </citation>
    <scope>NUCLEOTIDE SEQUENCE [LARGE SCALE GENOMIC DNA]</scope>
    <source>
        <strain evidence="4 6">ATCC 31267</strain>
    </source>
</reference>
<dbReference type="Proteomes" id="UP000302139">
    <property type="component" value="Unassembled WGS sequence"/>
</dbReference>
<evidence type="ECO:0000256" key="1">
    <source>
        <dbReference type="SAM" id="Phobius"/>
    </source>
</evidence>
<evidence type="ECO:0000313" key="6">
    <source>
        <dbReference type="Proteomes" id="UP000299211"/>
    </source>
</evidence>
<comment type="caution">
    <text evidence="3">The sequence shown here is derived from an EMBL/GenBank/DDBJ whole genome shotgun (WGS) entry which is preliminary data.</text>
</comment>
<dbReference type="EMBL" id="BJHX01000003">
    <property type="protein sequence ID" value="GDY70105.1"/>
    <property type="molecule type" value="Genomic_DNA"/>
</dbReference>
<proteinExistence type="predicted"/>
<protein>
    <submittedName>
        <fullName evidence="3">Uncharacterized protein</fullName>
    </submittedName>
</protein>
<dbReference type="EMBL" id="BJHY01000001">
    <property type="protein sequence ID" value="GDY70655.1"/>
    <property type="molecule type" value="Genomic_DNA"/>
</dbReference>
<name>A0A4D4ME83_STRAX</name>
<evidence type="ECO:0000313" key="5">
    <source>
        <dbReference type="EMBL" id="GDY80382.1"/>
    </source>
</evidence>
<keyword evidence="1" id="KW-0812">Transmembrane</keyword>
<dbReference type="EMBL" id="BJHX01000001">
    <property type="protein sequence ID" value="GDY68962.1"/>
    <property type="molecule type" value="Genomic_DNA"/>
</dbReference>
<dbReference type="RefSeq" id="WP_037653187.1">
    <property type="nucleotide sequence ID" value="NZ_BAABTN010000051.1"/>
</dbReference>
<sequence>MSEALYGLFGVLGGTLITGAVAYWGPIQVQKRALLQAREERELVRVEAELRQRERLEMQADREFARADSEATEQVEKRKAAVARVVLVRQAVAAWYDLLDQTIIDLEQSRESSLALDLSEFLAAHYRCRDALQSAGYGALEDGLRIMLTTVSAEVELSRGIIRFSPAVEERVAAQSARHPSVTGDAFLIVDALNRTSFQLRRAIRIGPTAQGFDATLTEAQESLLAARRCRAELSRLLMREVDSLLDVTVIDTRNGGAAPE</sequence>
<dbReference type="Proteomes" id="UP000299211">
    <property type="component" value="Unassembled WGS sequence"/>
</dbReference>
<keyword evidence="1" id="KW-1133">Transmembrane helix</keyword>